<name>A0A2A7UWV8_COMTR</name>
<dbReference type="STRING" id="1219032.GCA_001515545_00486"/>
<feature type="domain" description="HTH tetR-type" evidence="5">
    <location>
        <begin position="22"/>
        <end position="82"/>
    </location>
</feature>
<keyword evidence="1" id="KW-0805">Transcription regulation</keyword>
<dbReference type="Gene3D" id="1.10.357.10">
    <property type="entry name" value="Tetracycline Repressor, domain 2"/>
    <property type="match status" value="1"/>
</dbReference>
<dbReference type="PROSITE" id="PS50977">
    <property type="entry name" value="HTH_TETR_2"/>
    <property type="match status" value="1"/>
</dbReference>
<proteinExistence type="predicted"/>
<gene>
    <name evidence="6" type="ORF">CRM82_15610</name>
</gene>
<dbReference type="PRINTS" id="PR00455">
    <property type="entry name" value="HTHTETR"/>
</dbReference>
<dbReference type="AlphaFoldDB" id="A0A2A7UWV8"/>
<keyword evidence="7" id="KW-1185">Reference proteome</keyword>
<dbReference type="SUPFAM" id="SSF48498">
    <property type="entry name" value="Tetracyclin repressor-like, C-terminal domain"/>
    <property type="match status" value="1"/>
</dbReference>
<dbReference type="GO" id="GO:0003677">
    <property type="term" value="F:DNA binding"/>
    <property type="evidence" value="ECO:0007669"/>
    <property type="project" value="UniProtKB-UniRule"/>
</dbReference>
<evidence type="ECO:0000313" key="7">
    <source>
        <dbReference type="Proteomes" id="UP000220246"/>
    </source>
</evidence>
<dbReference type="Pfam" id="PF00440">
    <property type="entry name" value="TetR_N"/>
    <property type="match status" value="1"/>
</dbReference>
<dbReference type="RefSeq" id="WP_066533101.1">
    <property type="nucleotide sequence ID" value="NZ_PDEA01000001.1"/>
</dbReference>
<dbReference type="EMBL" id="PDEA01000001">
    <property type="protein sequence ID" value="PEH89839.1"/>
    <property type="molecule type" value="Genomic_DNA"/>
</dbReference>
<accession>A0A2A7UWV8</accession>
<dbReference type="InterPro" id="IPR009057">
    <property type="entry name" value="Homeodomain-like_sf"/>
</dbReference>
<feature type="DNA-binding region" description="H-T-H motif" evidence="4">
    <location>
        <begin position="45"/>
        <end position="64"/>
    </location>
</feature>
<evidence type="ECO:0000256" key="4">
    <source>
        <dbReference type="PROSITE-ProRule" id="PRU00335"/>
    </source>
</evidence>
<dbReference type="PANTHER" id="PTHR47506">
    <property type="entry name" value="TRANSCRIPTIONAL REGULATORY PROTEIN"/>
    <property type="match status" value="1"/>
</dbReference>
<keyword evidence="3" id="KW-0804">Transcription</keyword>
<dbReference type="SUPFAM" id="SSF46689">
    <property type="entry name" value="Homeodomain-like"/>
    <property type="match status" value="1"/>
</dbReference>
<dbReference type="Proteomes" id="UP000220246">
    <property type="component" value="Unassembled WGS sequence"/>
</dbReference>
<evidence type="ECO:0000313" key="6">
    <source>
        <dbReference type="EMBL" id="PEH89839.1"/>
    </source>
</evidence>
<dbReference type="InterPro" id="IPR036271">
    <property type="entry name" value="Tet_transcr_reg_TetR-rel_C_sf"/>
</dbReference>
<keyword evidence="2 4" id="KW-0238">DNA-binding</keyword>
<reference evidence="7" key="1">
    <citation type="submission" date="2017-09" db="EMBL/GenBank/DDBJ databases">
        <title>FDA dAtabase for Regulatory Grade micrObial Sequences (FDA-ARGOS): Supporting development and validation of Infectious Disease Dx tests.</title>
        <authorList>
            <person name="Minogue T."/>
            <person name="Wolcott M."/>
            <person name="Wasieloski L."/>
            <person name="Aguilar W."/>
            <person name="Moore D."/>
            <person name="Tallon L."/>
            <person name="Sadzewicz L."/>
            <person name="Ott S."/>
            <person name="Zhao X."/>
            <person name="Nagaraj S."/>
            <person name="Vavikolanu K."/>
            <person name="Aluvathingal J."/>
            <person name="Nadendla S."/>
            <person name="Sichtig H."/>
        </authorList>
    </citation>
    <scope>NUCLEOTIDE SEQUENCE [LARGE SCALE GENOMIC DNA]</scope>
    <source>
        <strain evidence="7">FDAARGOS_394</strain>
    </source>
</reference>
<organism evidence="6 7">
    <name type="scientific">Comamonas terrigena</name>
    <dbReference type="NCBI Taxonomy" id="32013"/>
    <lineage>
        <taxon>Bacteria</taxon>
        <taxon>Pseudomonadati</taxon>
        <taxon>Pseudomonadota</taxon>
        <taxon>Betaproteobacteria</taxon>
        <taxon>Burkholderiales</taxon>
        <taxon>Comamonadaceae</taxon>
        <taxon>Comamonas</taxon>
    </lineage>
</organism>
<evidence type="ECO:0000256" key="2">
    <source>
        <dbReference type="ARBA" id="ARBA00023125"/>
    </source>
</evidence>
<evidence type="ECO:0000256" key="1">
    <source>
        <dbReference type="ARBA" id="ARBA00023015"/>
    </source>
</evidence>
<dbReference type="InterPro" id="IPR001647">
    <property type="entry name" value="HTH_TetR"/>
</dbReference>
<dbReference type="PANTHER" id="PTHR47506:SF6">
    <property type="entry name" value="HTH-TYPE TRANSCRIPTIONAL REPRESSOR NEMR"/>
    <property type="match status" value="1"/>
</dbReference>
<evidence type="ECO:0000256" key="3">
    <source>
        <dbReference type="ARBA" id="ARBA00023163"/>
    </source>
</evidence>
<evidence type="ECO:0000259" key="5">
    <source>
        <dbReference type="PROSITE" id="PS50977"/>
    </source>
</evidence>
<dbReference type="InterPro" id="IPR011075">
    <property type="entry name" value="TetR_C"/>
</dbReference>
<comment type="caution">
    <text evidence="6">The sequence shown here is derived from an EMBL/GenBank/DDBJ whole genome shotgun (WGS) entry which is preliminary data.</text>
</comment>
<sequence length="212" mass="23542">MHTDPLLKPRRGRPPRPRVEDVDTRELLLRAGLETLTEKGFATAGIDEILARVRVPKGSFYHYFPSKEAFGLALIEHYANYFAYKLDSHFGNEALVPLARLDAFVADAVAGMERYDFKRGCLIGNLGQEMNGLPESFRERLTEVFSDWEGRTAACLDAAKAQGQLAPGADTAQLACAFWIGWEGAVLRAKLERSAQPLHTFARFFAAGLPRA</sequence>
<dbReference type="OrthoDB" id="9809772at2"/>
<dbReference type="Pfam" id="PF16925">
    <property type="entry name" value="TetR_C_13"/>
    <property type="match status" value="1"/>
</dbReference>
<protein>
    <submittedName>
        <fullName evidence="6">TetR family transcriptional regulator</fullName>
    </submittedName>
</protein>
<dbReference type="GeneID" id="80802049"/>